<dbReference type="GO" id="GO:0016641">
    <property type="term" value="F:oxidoreductase activity, acting on the CH-NH2 group of donors, oxygen as acceptor"/>
    <property type="evidence" value="ECO:0007669"/>
    <property type="project" value="InterPro"/>
</dbReference>
<protein>
    <recommendedName>
        <fullName evidence="3">Lysyl oxidase homolog</fullName>
    </recommendedName>
</protein>
<dbReference type="Proteomes" id="UP000001593">
    <property type="component" value="Unassembled WGS sequence"/>
</dbReference>
<evidence type="ECO:0000313" key="2">
    <source>
        <dbReference type="Proteomes" id="UP000001593"/>
    </source>
</evidence>
<evidence type="ECO:0000313" key="1">
    <source>
        <dbReference type="EMBL" id="EDO37718.1"/>
    </source>
</evidence>
<dbReference type="PANTHER" id="PTHR45817:SF6">
    <property type="entry name" value="PROTEIN-LYSINE 6-OXIDASE"/>
    <property type="match status" value="1"/>
</dbReference>
<dbReference type="EMBL" id="DS469640">
    <property type="protein sequence ID" value="EDO37718.1"/>
    <property type="molecule type" value="Genomic_DNA"/>
</dbReference>
<organism evidence="1 2">
    <name type="scientific">Nematostella vectensis</name>
    <name type="common">Starlet sea anemone</name>
    <dbReference type="NCBI Taxonomy" id="45351"/>
    <lineage>
        <taxon>Eukaryota</taxon>
        <taxon>Metazoa</taxon>
        <taxon>Cnidaria</taxon>
        <taxon>Anthozoa</taxon>
        <taxon>Hexacorallia</taxon>
        <taxon>Actiniaria</taxon>
        <taxon>Edwardsiidae</taxon>
        <taxon>Nematostella</taxon>
    </lineage>
</organism>
<dbReference type="PRINTS" id="PR00074">
    <property type="entry name" value="LYSYLOXIDASE"/>
</dbReference>
<dbReference type="Pfam" id="PF01186">
    <property type="entry name" value="Lysyl_oxidase"/>
    <property type="match status" value="1"/>
</dbReference>
<dbReference type="InterPro" id="IPR050912">
    <property type="entry name" value="LOX-like_protein"/>
</dbReference>
<evidence type="ECO:0008006" key="3">
    <source>
        <dbReference type="Google" id="ProtNLM"/>
    </source>
</evidence>
<gene>
    <name evidence="1" type="ORF">NEMVEDRAFT_v1g115829</name>
</gene>
<accession>A7SEY3</accession>
<dbReference type="PhylomeDB" id="A7SEY3"/>
<dbReference type="InParanoid" id="A7SEY3"/>
<proteinExistence type="predicted"/>
<dbReference type="eggNOG" id="ENOG502QQ40">
    <property type="taxonomic scope" value="Eukaryota"/>
</dbReference>
<dbReference type="InterPro" id="IPR001695">
    <property type="entry name" value="Lysyl_oxidase"/>
</dbReference>
<reference evidence="1 2" key="1">
    <citation type="journal article" date="2007" name="Science">
        <title>Sea anemone genome reveals ancestral eumetazoan gene repertoire and genomic organization.</title>
        <authorList>
            <person name="Putnam N.H."/>
            <person name="Srivastava M."/>
            <person name="Hellsten U."/>
            <person name="Dirks B."/>
            <person name="Chapman J."/>
            <person name="Salamov A."/>
            <person name="Terry A."/>
            <person name="Shapiro H."/>
            <person name="Lindquist E."/>
            <person name="Kapitonov V.V."/>
            <person name="Jurka J."/>
            <person name="Genikhovich G."/>
            <person name="Grigoriev I.V."/>
            <person name="Lucas S.M."/>
            <person name="Steele R.E."/>
            <person name="Finnerty J.R."/>
            <person name="Technau U."/>
            <person name="Martindale M.Q."/>
            <person name="Rokhsar D.S."/>
        </authorList>
    </citation>
    <scope>NUCLEOTIDE SEQUENCE [LARGE SCALE GENOMIC DNA]</scope>
    <source>
        <strain evidence="2">CH2 X CH6</strain>
    </source>
</reference>
<dbReference type="OMA" id="QCANFGE"/>
<dbReference type="AlphaFoldDB" id="A7SEY3"/>
<feature type="non-terminal residue" evidence="1">
    <location>
        <position position="1"/>
    </location>
</feature>
<dbReference type="HOGENOM" id="CLU_152030_0_0_1"/>
<name>A7SEY3_NEMVE</name>
<keyword evidence="2" id="KW-1185">Reference proteome</keyword>
<dbReference type="PANTHER" id="PTHR45817">
    <property type="entry name" value="LYSYL OXIDASE-LIKE-RELATED"/>
    <property type="match status" value="1"/>
</dbReference>
<dbReference type="GO" id="GO:0005507">
    <property type="term" value="F:copper ion binding"/>
    <property type="evidence" value="ECO:0007669"/>
    <property type="project" value="InterPro"/>
</dbReference>
<sequence>KHYHSMEVFSTYDLIDDRGQKVAEGHKASFCLEDTGCDAGIHRHWNCTDGGDQGVKPNCYDEYKWTIDCQWIDVTDRPHGNYRLQIKVNPNQMVAETDYDNNIAMCDAYDYGSFLLMQNCYLGE</sequence>